<protein>
    <submittedName>
        <fullName evidence="6">Similar to BRCT domain containing protein</fullName>
    </submittedName>
</protein>
<dbReference type="InterPro" id="IPR047249">
    <property type="entry name" value="BRCT_p53bp1-like_rpt1"/>
</dbReference>
<feature type="compositionally biased region" description="Polar residues" evidence="4">
    <location>
        <begin position="13"/>
        <end position="28"/>
    </location>
</feature>
<feature type="compositionally biased region" description="Low complexity" evidence="4">
    <location>
        <begin position="518"/>
        <end position="546"/>
    </location>
</feature>
<feature type="compositionally biased region" description="Low complexity" evidence="4">
    <location>
        <begin position="1001"/>
        <end position="1013"/>
    </location>
</feature>
<name>E5AE88_LEPMJ</name>
<feature type="compositionally biased region" description="Acidic residues" evidence="4">
    <location>
        <begin position="731"/>
        <end position="742"/>
    </location>
</feature>
<feature type="compositionally biased region" description="Basic residues" evidence="4">
    <location>
        <begin position="892"/>
        <end position="906"/>
    </location>
</feature>
<keyword evidence="7" id="KW-1185">Reference proteome</keyword>
<feature type="region of interest" description="Disordered" evidence="4">
    <location>
        <begin position="873"/>
        <end position="1041"/>
    </location>
</feature>
<feature type="region of interest" description="Disordered" evidence="4">
    <location>
        <begin position="321"/>
        <end position="549"/>
    </location>
</feature>
<evidence type="ECO:0000259" key="5">
    <source>
        <dbReference type="PROSITE" id="PS50172"/>
    </source>
</evidence>
<reference evidence="7" key="1">
    <citation type="journal article" date="2011" name="Nat. Commun.">
        <title>Effector diversification within compartments of the Leptosphaeria maculans genome affected by Repeat-Induced Point mutations.</title>
        <authorList>
            <person name="Rouxel T."/>
            <person name="Grandaubert J."/>
            <person name="Hane J.K."/>
            <person name="Hoede C."/>
            <person name="van de Wouw A.P."/>
            <person name="Couloux A."/>
            <person name="Dominguez V."/>
            <person name="Anthouard V."/>
            <person name="Bally P."/>
            <person name="Bourras S."/>
            <person name="Cozijnsen A.J."/>
            <person name="Ciuffetti L.M."/>
            <person name="Degrave A."/>
            <person name="Dilmaghani A."/>
            <person name="Duret L."/>
            <person name="Fudal I."/>
            <person name="Goodwin S.B."/>
            <person name="Gout L."/>
            <person name="Glaser N."/>
            <person name="Linglin J."/>
            <person name="Kema G.H.J."/>
            <person name="Lapalu N."/>
            <person name="Lawrence C.B."/>
            <person name="May K."/>
            <person name="Meyer M."/>
            <person name="Ollivier B."/>
            <person name="Poulain J."/>
            <person name="Schoch C.L."/>
            <person name="Simon A."/>
            <person name="Spatafora J.W."/>
            <person name="Stachowiak A."/>
            <person name="Turgeon B.G."/>
            <person name="Tyler B.M."/>
            <person name="Vincent D."/>
            <person name="Weissenbach J."/>
            <person name="Amselem J."/>
            <person name="Quesneville H."/>
            <person name="Oliver R.P."/>
            <person name="Wincker P."/>
            <person name="Balesdent M.-H."/>
            <person name="Howlett B.J."/>
        </authorList>
    </citation>
    <scope>NUCLEOTIDE SEQUENCE [LARGE SCALE GENOMIC DNA]</scope>
    <source>
        <strain evidence="7">JN3 / isolate v23.1.3 / race Av1-4-5-6-7-8</strain>
    </source>
</reference>
<feature type="region of interest" description="Disordered" evidence="4">
    <location>
        <begin position="1529"/>
        <end position="1555"/>
    </location>
</feature>
<dbReference type="GeneID" id="13286359"/>
<gene>
    <name evidence="6" type="ORF">LEMA_P003140.1</name>
</gene>
<dbReference type="GO" id="GO:0045944">
    <property type="term" value="P:positive regulation of transcription by RNA polymerase II"/>
    <property type="evidence" value="ECO:0007669"/>
    <property type="project" value="TreeGrafter"/>
</dbReference>
<accession>E5AE88</accession>
<dbReference type="InterPro" id="IPR036420">
    <property type="entry name" value="BRCT_dom_sf"/>
</dbReference>
<dbReference type="Gene3D" id="2.30.30.140">
    <property type="match status" value="1"/>
</dbReference>
<dbReference type="STRING" id="985895.E5AE88"/>
<feature type="compositionally biased region" description="Polar residues" evidence="4">
    <location>
        <begin position="580"/>
        <end position="590"/>
    </location>
</feature>
<feature type="domain" description="BRCT" evidence="5">
    <location>
        <begin position="1275"/>
        <end position="1404"/>
    </location>
</feature>
<dbReference type="InParanoid" id="E5AE88"/>
<dbReference type="GO" id="GO:0000077">
    <property type="term" value="P:DNA damage checkpoint signaling"/>
    <property type="evidence" value="ECO:0007669"/>
    <property type="project" value="TreeGrafter"/>
</dbReference>
<dbReference type="SUPFAM" id="SSF52113">
    <property type="entry name" value="BRCT domain"/>
    <property type="match status" value="1"/>
</dbReference>
<dbReference type="InterPro" id="IPR001357">
    <property type="entry name" value="BRCT_dom"/>
</dbReference>
<feature type="region of interest" description="Disordered" evidence="4">
    <location>
        <begin position="238"/>
        <end position="265"/>
    </location>
</feature>
<dbReference type="CDD" id="cd17745">
    <property type="entry name" value="BRCT_p53bp1_rpt1"/>
    <property type="match status" value="1"/>
</dbReference>
<dbReference type="OrthoDB" id="129353at2759"/>
<evidence type="ECO:0000313" key="6">
    <source>
        <dbReference type="EMBL" id="CBY01527.1"/>
    </source>
</evidence>
<dbReference type="SMART" id="SM00292">
    <property type="entry name" value="BRCT"/>
    <property type="match status" value="1"/>
</dbReference>
<evidence type="ECO:0000256" key="1">
    <source>
        <dbReference type="ARBA" id="ARBA00004123"/>
    </source>
</evidence>
<dbReference type="VEuPathDB" id="FungiDB:LEMA_P003140.1"/>
<sequence length="1592" mass="172396">MPRLRSRKPRPQDPSQLSQALQERSLGSEQGLHFTTSSESHGCSGIIIAADPTGTPAVLQPLEKATTALQTIPFVVPVVALPRPDHAPPLAPLPSSRRAAATRNVKPTLAKHNSAPTSTTFTPQFAGVLKMHHSFGATMDAPGDTQPDSQMHKQWTSGALSSVLGRENQMPPPKSLFLEHDDDEDNENDVASDDLEVVESSQDHHDANITSPTVIDVEDDQGESAQDSVAQTSPFKFDTPALAGRKRDSSGQLMSSAARTNTTTPGTVASASAFGTTFGTVAFSGGPAMSLTQIWNNTQAPTSPVAGGASEDVVFTRPSPNFTNVRHSSPGPAYSSPIKGLRLDTPASEPILRSSSEPRTEYVTMKQSQEKRRGSNGEEITIIPPQDSWEDLSRQMQQRMARKQLHQQAAKSLSHISAPSTVSRTPRKPKVNADCSSPDQSQISRTVIGSDLCDVDDDSMNRLSPPEALDSHSSNHQRDGLTTARATAAHNSNDNRVQVPKTSSHPHRTPSGPASRNSSQQPTLSSQPQRESRLQAPASPSIPQAAFRPRSTADSIAIMDSQPDVLADFDSVPPPKQLRFPSSPSQNQYSIHRTTMATKTGYTSQVISSSIPPMPPKSSPDEVVADNEEVITAEDGRVPSSPPMMAHDDDLVYDEHGYDEYAEGIVDGEADEPVLGGSDGDNDDILMQDEDDLPVIKEELEKAMEDAKEDESEEEMDLVQPLKVDLGTDQEVSETLEEEDKAEETRQGALRDQTISGSQDDQEAPRLVRQDTIPETDALDETQPSAFVNNMALDSHENCNDLPNHSNSTEPFQTAQEEQSDYQHDPQNPHSPKKASSLIVEAGKRIRSIDDIYNLPETQQSACADDLEIPRLSGLDDEEEGSTMLLSSPARPLKKRKTTYKTKRSVFRSPAKPASSVLSEPPVSSPPRSSVPVPIADTPPTASGQLREERGANAAAQAREDAQALYSRPATLKAETLPRSSKLQAAREGALKPVSRSLLQSMSSPGNSPSKSKAFVMGRQKTSVTPSKPPATVNDKQGDLEIPDVEHSPDELGRSTPLAVPLERLLERLSQESVLPLGEVLVPNRVFASWPGSHYYPATCIGRTASRQLRIRYDDGNTTAMDAMHVRSLDLRAGDHVKVDEPGMKKHTYVVVGFKDKIDDLGGEQFPATDRYGHATIVLEEKRRDSIPAAKAAQPTEQISVPMASVYLTTGLWSRIRDRKFNFSPPASPAKSSHIGTPVTEAMMTPSFTRRGTAIPSFLKSVTARAASVASTTRSGSAVFANMAFVLTSTADDFDKDSLTKTIKSNGGMVLEQGFHELFDYESTDATSSSQSRHRSASFPPGNVGLTLKPAYKDLGFVALISDSHSRSTKYIQALALNVPCLHLRWIQDSLTAARALLFAKYLLPAGVSKFLDPQGVVRSRTMACYDPAAEDLTFSTTLQDRPLLLHNQTVLLVTGRSKREMEKRQPFVFLTHALGSARVGRCADLADASEMLAHARWDWVYVDHNESSVLDAAAQLSGTQVLGSTGVVAEGRGKKGGGAGGAGGRKRKRDREDAEEREELLVRVQVGAQSVRVTCSEFVIQSLILGALVEE</sequence>
<evidence type="ECO:0000256" key="4">
    <source>
        <dbReference type="SAM" id="MobiDB-lite"/>
    </source>
</evidence>
<dbReference type="OMA" id="YLDTILW"/>
<dbReference type="GO" id="GO:0042393">
    <property type="term" value="F:histone binding"/>
    <property type="evidence" value="ECO:0007669"/>
    <property type="project" value="TreeGrafter"/>
</dbReference>
<feature type="compositionally biased region" description="Polar residues" evidence="4">
    <location>
        <begin position="801"/>
        <end position="817"/>
    </location>
</feature>
<dbReference type="eggNOG" id="KOG3548">
    <property type="taxonomic scope" value="Eukaryota"/>
</dbReference>
<feature type="region of interest" description="Disordered" evidence="4">
    <location>
        <begin position="668"/>
        <end position="687"/>
    </location>
</feature>
<feature type="compositionally biased region" description="Polar residues" evidence="4">
    <location>
        <begin position="250"/>
        <end position="265"/>
    </location>
</feature>
<dbReference type="HOGENOM" id="CLU_247497_0_0_1"/>
<dbReference type="PROSITE" id="PS50172">
    <property type="entry name" value="BRCT"/>
    <property type="match status" value="1"/>
</dbReference>
<comment type="subcellular location">
    <subcellularLocation>
        <location evidence="1">Nucleus</location>
    </subcellularLocation>
</comment>
<dbReference type="EMBL" id="FP929139">
    <property type="protein sequence ID" value="CBY01527.1"/>
    <property type="molecule type" value="Genomic_DNA"/>
</dbReference>
<dbReference type="Pfam" id="PF18115">
    <property type="entry name" value="Tudor_3"/>
    <property type="match status" value="1"/>
</dbReference>
<keyword evidence="3" id="KW-0539">Nucleus</keyword>
<feature type="compositionally biased region" description="Polar residues" evidence="4">
    <location>
        <begin position="406"/>
        <end position="424"/>
    </location>
</feature>
<feature type="compositionally biased region" description="Acidic residues" evidence="4">
    <location>
        <begin position="707"/>
        <end position="717"/>
    </location>
</feature>
<feature type="region of interest" description="Disordered" evidence="4">
    <location>
        <begin position="566"/>
        <end position="590"/>
    </location>
</feature>
<evidence type="ECO:0000256" key="2">
    <source>
        <dbReference type="ARBA" id="ARBA00022763"/>
    </source>
</evidence>
<dbReference type="InterPro" id="IPR041297">
    <property type="entry name" value="Crb2_Tudor"/>
</dbReference>
<feature type="compositionally biased region" description="Low complexity" evidence="4">
    <location>
        <begin position="913"/>
        <end position="934"/>
    </location>
</feature>
<feature type="compositionally biased region" description="Polar residues" evidence="4">
    <location>
        <begin position="489"/>
        <end position="503"/>
    </location>
</feature>
<dbReference type="Gene3D" id="3.40.50.10190">
    <property type="entry name" value="BRCT domain"/>
    <property type="match status" value="1"/>
</dbReference>
<dbReference type="PANTHER" id="PTHR15321">
    <property type="entry name" value="TUMOR SUPPRESSOR P53-BINDING PROTEIN 1"/>
    <property type="match status" value="1"/>
</dbReference>
<dbReference type="GO" id="GO:0005634">
    <property type="term" value="C:nucleus"/>
    <property type="evidence" value="ECO:0007669"/>
    <property type="project" value="UniProtKB-SubCell"/>
</dbReference>
<dbReference type="PANTHER" id="PTHR15321:SF3">
    <property type="entry name" value="TP53-BINDING PROTEIN 1"/>
    <property type="match status" value="1"/>
</dbReference>
<dbReference type="Proteomes" id="UP000002668">
    <property type="component" value="Genome"/>
</dbReference>
<evidence type="ECO:0000313" key="7">
    <source>
        <dbReference type="Proteomes" id="UP000002668"/>
    </source>
</evidence>
<feature type="region of interest" description="Disordered" evidence="4">
    <location>
        <begin position="164"/>
        <end position="189"/>
    </location>
</feature>
<feature type="region of interest" description="Disordered" evidence="4">
    <location>
        <begin position="703"/>
        <end position="837"/>
    </location>
</feature>
<feature type="region of interest" description="Disordered" evidence="4">
    <location>
        <begin position="1"/>
        <end position="28"/>
    </location>
</feature>
<feature type="compositionally biased region" description="Polar residues" evidence="4">
    <location>
        <begin position="434"/>
        <end position="447"/>
    </location>
</feature>
<organism evidence="6 7">
    <name type="scientific">Leptosphaeria maculans (strain JN3 / isolate v23.1.3 / race Av1-4-5-6-7-8)</name>
    <name type="common">Blackleg fungus</name>
    <name type="synonym">Phoma lingam</name>
    <dbReference type="NCBI Taxonomy" id="985895"/>
    <lineage>
        <taxon>Eukaryota</taxon>
        <taxon>Fungi</taxon>
        <taxon>Dikarya</taxon>
        <taxon>Ascomycota</taxon>
        <taxon>Pezizomycotina</taxon>
        <taxon>Dothideomycetes</taxon>
        <taxon>Pleosporomycetidae</taxon>
        <taxon>Pleosporales</taxon>
        <taxon>Pleosporineae</taxon>
        <taxon>Leptosphaeriaceae</taxon>
        <taxon>Plenodomus</taxon>
        <taxon>Plenodomus lingam/Leptosphaeria maculans species complex</taxon>
    </lineage>
</organism>
<feature type="compositionally biased region" description="Acidic residues" evidence="4">
    <location>
        <begin position="180"/>
        <end position="189"/>
    </location>
</feature>
<evidence type="ECO:0000256" key="3">
    <source>
        <dbReference type="ARBA" id="ARBA00023242"/>
    </source>
</evidence>
<dbReference type="Pfam" id="PF00533">
    <property type="entry name" value="BRCT"/>
    <property type="match status" value="1"/>
</dbReference>
<proteinExistence type="predicted"/>
<keyword evidence="2" id="KW-0227">DNA damage</keyword>
<dbReference type="InterPro" id="IPR047252">
    <property type="entry name" value="TP53BP1-like"/>
</dbReference>